<dbReference type="Proteomes" id="UP000326961">
    <property type="component" value="Chromosome"/>
</dbReference>
<dbReference type="SMART" id="SM00047">
    <property type="entry name" value="LYZ2"/>
    <property type="match status" value="1"/>
</dbReference>
<evidence type="ECO:0000259" key="2">
    <source>
        <dbReference type="SMART" id="SM00047"/>
    </source>
</evidence>
<dbReference type="InterPro" id="IPR006637">
    <property type="entry name" value="ChW"/>
</dbReference>
<name>A0A5P3XHL4_PARBF</name>
<protein>
    <recommendedName>
        <fullName evidence="2">Mannosyl-glycoprotein endo-beta-N-acetylglucosamidase-like domain-containing protein</fullName>
    </recommendedName>
</protein>
<dbReference type="InterPro" id="IPR002901">
    <property type="entry name" value="MGlyc_endo_b_GlcNAc-like_dom"/>
</dbReference>
<feature type="domain" description="Mannosyl-glycoprotein endo-beta-N-acetylglucosamidase-like" evidence="2">
    <location>
        <begin position="274"/>
        <end position="415"/>
    </location>
</feature>
<evidence type="ECO:0000256" key="1">
    <source>
        <dbReference type="ARBA" id="ARBA00022801"/>
    </source>
</evidence>
<proteinExistence type="predicted"/>
<organism evidence="3 4">
    <name type="scientific">Paraclostridium bifermentans</name>
    <name type="common">Clostridium bifermentans</name>
    <dbReference type="NCBI Taxonomy" id="1490"/>
    <lineage>
        <taxon>Bacteria</taxon>
        <taxon>Bacillati</taxon>
        <taxon>Bacillota</taxon>
        <taxon>Clostridia</taxon>
        <taxon>Peptostreptococcales</taxon>
        <taxon>Peptostreptococcaceae</taxon>
        <taxon>Paraclostridium</taxon>
    </lineage>
</organism>
<sequence>MGEDMRIISLLVSIIILLQGLNPILINADEVNQGFKVAIAYENGNFNYVAKSDNLDSAMKMANELNVNEVNNEIASVLNAYGQVVYATKSIGKVVKHIDGNIDETNRNNSYIYPTYSSNSQYTYINHGYIDDIPIIEDKGNRAKVEVGGYTGWINKDVSSGNYDLEVVPLNQAKNPSYYKSVNGEIVHFISTNIKSDRENGYEITLGPAPDCMKPGIKYYSYDGNYFYEELGKLIEDAKLNNHNLSINGDNPYYNYYMNLTFRSKTSYSAEDINLFLENNTQQNSKLRGTGKAFIEAENKYGANALLVLGIAMNESAKGMSSIAQNKNNLFGINAVDSNPGQSANYFETVEECINQFTRRYISTGYADPQDWRHKGANLGDKKLGANVEYASDPFWGEKAARYAYSIDKYLSGNNIKELNDHDRYQLAIYTGENEVRSKDNSLLYSIKDGIKSNSGSVGNSLLITSNENYDNNNGETMEMYPDRSTPVSMGEFDGNYSWDKKAYVRESGIKLINKGKILSQNSSDIEVAYRSHVGGYGWQNWKYNGELSGTVEQSKRIEAIELNLLKAPEGAKIRYRTHVEGIGWMPWVSNGNMAGTVEQSKRVEAIQIEVEGLPEDYSVEYRGHVEGIGWMPWVSDGEIAGTVEQYKRLEAIEVRIVKGRIKPIKPTYNVSYRGHVEGIGWMPWISNGDTAGTVEQCRRLEALEIKLQNPEPGMKLRYRGHVEGIGWMPWVDEGNVVGTVEQSLRLEAVQIDLIGAPKDYHVEYRVHVEGIGWMPWVNDGMIAGTVEQYKRIEAIQLRVIKY</sequence>
<dbReference type="Pfam" id="PF07538">
    <property type="entry name" value="ChW"/>
    <property type="match status" value="6"/>
</dbReference>
<dbReference type="InterPro" id="IPR051056">
    <property type="entry name" value="Glycosyl_Hydrolase_73"/>
</dbReference>
<keyword evidence="1" id="KW-0378">Hydrolase</keyword>
<gene>
    <name evidence="3" type="ORF">D4A35_13545</name>
</gene>
<dbReference type="PANTHER" id="PTHR33308">
    <property type="entry name" value="PEPTIDOGLYCAN HYDROLASE FLGJ"/>
    <property type="match status" value="1"/>
</dbReference>
<evidence type="ECO:0000313" key="3">
    <source>
        <dbReference type="EMBL" id="QEZ69854.1"/>
    </source>
</evidence>
<accession>A0A5P3XHL4</accession>
<dbReference type="EMBL" id="CP032452">
    <property type="protein sequence ID" value="QEZ69854.1"/>
    <property type="molecule type" value="Genomic_DNA"/>
</dbReference>
<dbReference type="PANTHER" id="PTHR33308:SF9">
    <property type="entry name" value="PEPTIDOGLYCAN HYDROLASE FLGJ"/>
    <property type="match status" value="1"/>
</dbReference>
<reference evidence="3 4" key="1">
    <citation type="submission" date="2018-09" db="EMBL/GenBank/DDBJ databases">
        <title>A clostridial neurotoxin that targets Anopheles mosquitoes.</title>
        <authorList>
            <person name="Contreras E."/>
            <person name="Masuyer G."/>
            <person name="Qureshi N."/>
            <person name="Chawla S."/>
            <person name="Lim H.L."/>
            <person name="Chen J."/>
            <person name="Stenmark P."/>
            <person name="Gill S."/>
        </authorList>
    </citation>
    <scope>NUCLEOTIDE SEQUENCE [LARGE SCALE GENOMIC DNA]</scope>
    <source>
        <strain evidence="3 4">Cbm</strain>
    </source>
</reference>
<dbReference type="GO" id="GO:0004040">
    <property type="term" value="F:amidase activity"/>
    <property type="evidence" value="ECO:0007669"/>
    <property type="project" value="InterPro"/>
</dbReference>
<dbReference type="SMART" id="SM00728">
    <property type="entry name" value="ChW"/>
    <property type="match status" value="6"/>
</dbReference>
<dbReference type="Pfam" id="PF01832">
    <property type="entry name" value="Glucosaminidase"/>
    <property type="match status" value="1"/>
</dbReference>
<dbReference type="AlphaFoldDB" id="A0A5P3XHL4"/>
<dbReference type="Gene3D" id="1.10.530.10">
    <property type="match status" value="1"/>
</dbReference>
<evidence type="ECO:0000313" key="4">
    <source>
        <dbReference type="Proteomes" id="UP000326961"/>
    </source>
</evidence>